<dbReference type="KEGG" id="bpg:Bathy13g02700"/>
<feature type="region of interest" description="Disordered" evidence="1">
    <location>
        <begin position="100"/>
        <end position="155"/>
    </location>
</feature>
<dbReference type="InterPro" id="IPR021967">
    <property type="entry name" value="Nup98_C"/>
</dbReference>
<dbReference type="Gene3D" id="1.25.40.690">
    <property type="match status" value="1"/>
</dbReference>
<feature type="compositionally biased region" description="Low complexity" evidence="1">
    <location>
        <begin position="9"/>
        <end position="19"/>
    </location>
</feature>
<organism evidence="3 4">
    <name type="scientific">Bathycoccus prasinos</name>
    <dbReference type="NCBI Taxonomy" id="41875"/>
    <lineage>
        <taxon>Eukaryota</taxon>
        <taxon>Viridiplantae</taxon>
        <taxon>Chlorophyta</taxon>
        <taxon>Mamiellophyceae</taxon>
        <taxon>Mamiellales</taxon>
        <taxon>Bathycoccaceae</taxon>
        <taxon>Bathycoccus</taxon>
    </lineage>
</organism>
<dbReference type="PANTHER" id="PTHR35711">
    <property type="entry name" value="EXPRESSED PROTEIN"/>
    <property type="match status" value="1"/>
</dbReference>
<dbReference type="RefSeq" id="XP_007509415.1">
    <property type="nucleotide sequence ID" value="XM_007509353.1"/>
</dbReference>
<feature type="compositionally biased region" description="Basic and acidic residues" evidence="1">
    <location>
        <begin position="111"/>
        <end position="122"/>
    </location>
</feature>
<evidence type="ECO:0000313" key="3">
    <source>
        <dbReference type="EMBL" id="CCO19218.1"/>
    </source>
</evidence>
<reference evidence="3 4" key="1">
    <citation type="submission" date="2011-10" db="EMBL/GenBank/DDBJ databases">
        <authorList>
            <person name="Genoscope - CEA"/>
        </authorList>
    </citation>
    <scope>NUCLEOTIDE SEQUENCE [LARGE SCALE GENOMIC DNA]</scope>
    <source>
        <strain evidence="3 4">RCC 1105</strain>
    </source>
</reference>
<feature type="domain" description="Nuclear pore complex protein NUP96 C-terminal" evidence="2">
    <location>
        <begin position="422"/>
        <end position="742"/>
    </location>
</feature>
<evidence type="ECO:0000313" key="4">
    <source>
        <dbReference type="Proteomes" id="UP000198341"/>
    </source>
</evidence>
<name>K8FC20_9CHLO</name>
<dbReference type="OrthoDB" id="3797628at2759"/>
<accession>K8FC20</accession>
<dbReference type="EMBL" id="FO082266">
    <property type="protein sequence ID" value="CCO19218.1"/>
    <property type="molecule type" value="Genomic_DNA"/>
</dbReference>
<dbReference type="PANTHER" id="PTHR35711:SF1">
    <property type="entry name" value="ECTODERMAL, ISOFORM F"/>
    <property type="match status" value="1"/>
</dbReference>
<keyword evidence="4" id="KW-1185">Reference proteome</keyword>
<dbReference type="AlphaFoldDB" id="K8FC20"/>
<dbReference type="Pfam" id="PF12110">
    <property type="entry name" value="Nup96"/>
    <property type="match status" value="1"/>
</dbReference>
<dbReference type="STRING" id="41875.K8FC20"/>
<feature type="region of interest" description="Disordered" evidence="1">
    <location>
        <begin position="389"/>
        <end position="419"/>
    </location>
</feature>
<feature type="compositionally biased region" description="Basic and acidic residues" evidence="1">
    <location>
        <begin position="35"/>
        <end position="51"/>
    </location>
</feature>
<feature type="region of interest" description="Disordered" evidence="1">
    <location>
        <begin position="1"/>
        <end position="76"/>
    </location>
</feature>
<proteinExistence type="predicted"/>
<evidence type="ECO:0000256" key="1">
    <source>
        <dbReference type="SAM" id="MobiDB-lite"/>
    </source>
</evidence>
<feature type="compositionally biased region" description="Acidic residues" evidence="1">
    <location>
        <begin position="20"/>
        <end position="31"/>
    </location>
</feature>
<evidence type="ECO:0000259" key="2">
    <source>
        <dbReference type="Pfam" id="PF12110"/>
    </source>
</evidence>
<dbReference type="Proteomes" id="UP000198341">
    <property type="component" value="Chromosome 13"/>
</dbReference>
<gene>
    <name evidence="3" type="ordered locus">Bathy13g02700</name>
</gene>
<sequence>MSRQVGFNLESISLSSSSSSEEEEEEEDDACVFEARTKEETETRKVLRYDAEDVTTTTKNNHHHHPFASSNKGESGTLLDAHERNVREVLRKAICVDEEGEYSSDFEEEEEKRTEEATKEDREKEEEKEDFNAAPASTTTTTTTATFLGPKPPPRRFQSAFDIARKALRREEHFLSATTTIQTTSTDATLVVDAHAFGGKAFRGSWAGTSGRFAFCDGSKIVERAVVPVEDVCGLEGEEDGVDEEEAKRAMMTFQARAIKNGLKCFEAFSEKEVDPRCRLTVPAEDVKEFCRVHCEALANALMLLNNSGDGSNSNSNADDEYGCKTRRRQRIASKTKRAIELWDLLELLYKKDELGAQRGSAADTFRRKQSLSKWLKRSLKRAEMEKALEMDAQPMDFDDDDDDDDDNNDKKEKNNDPVSVALSRNDIVLATQLALNDGDMRLATIIAQTGASDNIKNLANAQLNTWENAFGTATNKYIPAATRSVMELLAGRVETTSSEDGTSRNATPETKDWIENLSRRVWFHHNVAETTEKILERYERDILEDKNGILKDSAAALFPHPSGVSQDALVEHKCEGIVKDARYDALLLTSLSSASSSATAAGGARNTSSSNGHPFHQLGFGEDFLEFSNSWMATQFVLSQQSSSKASASLLSRRGDQYTENLIGQISQLNAYFASEDEKNNEENRLPKIECDWLLFVALFIRDDSKRERACKRILTETVTEWRKSAVKLDILARKFQMPKKCRY</sequence>
<dbReference type="GeneID" id="19012222"/>
<feature type="compositionally biased region" description="Low complexity" evidence="1">
    <location>
        <begin position="133"/>
        <end position="146"/>
    </location>
</feature>
<feature type="compositionally biased region" description="Acidic residues" evidence="1">
    <location>
        <begin position="100"/>
        <end position="110"/>
    </location>
</feature>
<feature type="compositionally biased region" description="Acidic residues" evidence="1">
    <location>
        <begin position="397"/>
        <end position="408"/>
    </location>
</feature>
<protein>
    <recommendedName>
        <fullName evidence="2">Nuclear pore complex protein NUP96 C-terminal domain-containing protein</fullName>
    </recommendedName>
</protein>